<sequence length="195" mass="21330">MVESRIGSDFARAPPQISVKQRGLAIGAIILGTGVIGLNFGIVGLLGGSLLGLVIGDYFVDRSLTFASVNHESNREAPEHSVAKSYNLSNSKVSVDIEADKHEGGYEMSFSWSGALLALDDENTFILQKFIDLQDNINEPDFGKSSFSLLITIDDTEQVNDIVHNILGILDSMFFNHIQSDLHSVNMQDINNMKK</sequence>
<keyword evidence="1" id="KW-1133">Transmembrane helix</keyword>
<dbReference type="GeneID" id="68694741"/>
<evidence type="ECO:0000256" key="1">
    <source>
        <dbReference type="SAM" id="Phobius"/>
    </source>
</evidence>
<gene>
    <name evidence="2" type="ORF">HNR49_000666</name>
</gene>
<proteinExistence type="predicted"/>
<evidence type="ECO:0000313" key="3">
    <source>
        <dbReference type="Proteomes" id="UP000642919"/>
    </source>
</evidence>
<organism evidence="2 3">
    <name type="scientific">Halobacterium salinarum</name>
    <name type="common">Halobacterium halobium</name>
    <dbReference type="NCBI Taxonomy" id="2242"/>
    <lineage>
        <taxon>Archaea</taxon>
        <taxon>Methanobacteriati</taxon>
        <taxon>Methanobacteriota</taxon>
        <taxon>Stenosarchaea group</taxon>
        <taxon>Halobacteria</taxon>
        <taxon>Halobacteriales</taxon>
        <taxon>Halobacteriaceae</taxon>
        <taxon>Halobacterium</taxon>
    </lineage>
</organism>
<dbReference type="AlphaFoldDB" id="A0A841HAA6"/>
<accession>A0A841HAA6</accession>
<protein>
    <submittedName>
        <fullName evidence="2">Uncharacterized protein</fullName>
    </submittedName>
</protein>
<name>A0A841HAA6_HALSI</name>
<dbReference type="RefSeq" id="WP_012289451.1">
    <property type="nucleotide sequence ID" value="NZ_JACHGX010000001.1"/>
</dbReference>
<reference evidence="2" key="1">
    <citation type="submission" date="2020-08" db="EMBL/GenBank/DDBJ databases">
        <title>Genomic Encyclopedia of Type Strains, Phase IV (KMG-IV): sequencing the most valuable type-strain genomes for metagenomic binning, comparative biology and taxonomic classification.</title>
        <authorList>
            <person name="Goeker M."/>
        </authorList>
    </citation>
    <scope>NUCLEOTIDE SEQUENCE</scope>
    <source>
        <strain evidence="2">DSM 669</strain>
    </source>
</reference>
<keyword evidence="1" id="KW-0472">Membrane</keyword>
<keyword evidence="1" id="KW-0812">Transmembrane</keyword>
<dbReference type="EMBL" id="JACHGX010000001">
    <property type="protein sequence ID" value="MBB6089328.1"/>
    <property type="molecule type" value="Genomic_DNA"/>
</dbReference>
<dbReference type="Proteomes" id="UP000642919">
    <property type="component" value="Unassembled WGS sequence"/>
</dbReference>
<feature type="transmembrane region" description="Helical" evidence="1">
    <location>
        <begin position="24"/>
        <end position="55"/>
    </location>
</feature>
<comment type="caution">
    <text evidence="2">The sequence shown here is derived from an EMBL/GenBank/DDBJ whole genome shotgun (WGS) entry which is preliminary data.</text>
</comment>
<evidence type="ECO:0000313" key="2">
    <source>
        <dbReference type="EMBL" id="MBB6089328.1"/>
    </source>
</evidence>